<comment type="pathway">
    <text evidence="2">Glycan metabolism; osmoregulated periplasmic glucan (OPG) biosynthesis.</text>
</comment>
<evidence type="ECO:0000256" key="7">
    <source>
        <dbReference type="ARBA" id="ARBA00022676"/>
    </source>
</evidence>
<dbReference type="NCBIfam" id="NF003962">
    <property type="entry name" value="PRK05454.2-5"/>
    <property type="match status" value="1"/>
</dbReference>
<gene>
    <name evidence="14" type="ORF">MNBD_ALPHA07-2338</name>
</gene>
<feature type="transmembrane region" description="Helical" evidence="12">
    <location>
        <begin position="73"/>
        <end position="96"/>
    </location>
</feature>
<comment type="similarity">
    <text evidence="3">Belongs to the glycosyltransferase 2 family. OpgH subfamily.</text>
</comment>
<keyword evidence="8 14" id="KW-0808">Transferase</keyword>
<protein>
    <recommendedName>
        <fullName evidence="4">Glucans biosynthesis glucosyltransferase H</fullName>
    </recommendedName>
</protein>
<dbReference type="SUPFAM" id="SSF53448">
    <property type="entry name" value="Nucleotide-diphospho-sugar transferases"/>
    <property type="match status" value="1"/>
</dbReference>
<comment type="subcellular location">
    <subcellularLocation>
        <location evidence="1">Cell inner membrane</location>
        <topology evidence="1">Multi-pass membrane protein</topology>
    </subcellularLocation>
</comment>
<dbReference type="InterPro" id="IPR029044">
    <property type="entry name" value="Nucleotide-diphossugar_trans"/>
</dbReference>
<keyword evidence="7 14" id="KW-0328">Glycosyltransferase</keyword>
<dbReference type="InterPro" id="IPR001173">
    <property type="entry name" value="Glyco_trans_2-like"/>
</dbReference>
<evidence type="ECO:0000256" key="6">
    <source>
        <dbReference type="ARBA" id="ARBA00022519"/>
    </source>
</evidence>
<keyword evidence="9 12" id="KW-0812">Transmembrane</keyword>
<evidence type="ECO:0000256" key="12">
    <source>
        <dbReference type="SAM" id="Phobius"/>
    </source>
</evidence>
<dbReference type="PANTHER" id="PTHR43867">
    <property type="entry name" value="CELLULOSE SYNTHASE CATALYTIC SUBUNIT A [UDP-FORMING]"/>
    <property type="match status" value="1"/>
</dbReference>
<keyword evidence="10 12" id="KW-1133">Transmembrane helix</keyword>
<evidence type="ECO:0000256" key="5">
    <source>
        <dbReference type="ARBA" id="ARBA00022475"/>
    </source>
</evidence>
<feature type="transmembrane region" description="Helical" evidence="12">
    <location>
        <begin position="556"/>
        <end position="578"/>
    </location>
</feature>
<evidence type="ECO:0000256" key="3">
    <source>
        <dbReference type="ARBA" id="ARBA00009337"/>
    </source>
</evidence>
<evidence type="ECO:0000256" key="1">
    <source>
        <dbReference type="ARBA" id="ARBA00004429"/>
    </source>
</evidence>
<feature type="domain" description="Glycosyltransferase 2-like" evidence="13">
    <location>
        <begin position="216"/>
        <end position="441"/>
    </location>
</feature>
<accession>A0A3B0RX17</accession>
<dbReference type="AlphaFoldDB" id="A0A3B0RX17"/>
<organism evidence="14">
    <name type="scientific">hydrothermal vent metagenome</name>
    <dbReference type="NCBI Taxonomy" id="652676"/>
    <lineage>
        <taxon>unclassified sequences</taxon>
        <taxon>metagenomes</taxon>
        <taxon>ecological metagenomes</taxon>
    </lineage>
</organism>
<evidence type="ECO:0000256" key="9">
    <source>
        <dbReference type="ARBA" id="ARBA00022692"/>
    </source>
</evidence>
<keyword evidence="6" id="KW-0997">Cell inner membrane</keyword>
<evidence type="ECO:0000313" key="14">
    <source>
        <dbReference type="EMBL" id="VAV87905.1"/>
    </source>
</evidence>
<proteinExistence type="inferred from homology"/>
<keyword evidence="5" id="KW-1003">Cell membrane</keyword>
<evidence type="ECO:0000256" key="4">
    <source>
        <dbReference type="ARBA" id="ARBA00020585"/>
    </source>
</evidence>
<feature type="transmembrane region" description="Helical" evidence="12">
    <location>
        <begin position="478"/>
        <end position="505"/>
    </location>
</feature>
<dbReference type="GO" id="GO:0016758">
    <property type="term" value="F:hexosyltransferase activity"/>
    <property type="evidence" value="ECO:0007669"/>
    <property type="project" value="TreeGrafter"/>
</dbReference>
<dbReference type="PANTHER" id="PTHR43867:SF5">
    <property type="entry name" value="GLUCANS BIOSYNTHESIS GLUCOSYLTRANSFERASE H"/>
    <property type="match status" value="1"/>
</dbReference>
<reference evidence="14" key="1">
    <citation type="submission" date="2018-06" db="EMBL/GenBank/DDBJ databases">
        <authorList>
            <person name="Zhirakovskaya E."/>
        </authorList>
    </citation>
    <scope>NUCLEOTIDE SEQUENCE</scope>
</reference>
<evidence type="ECO:0000256" key="2">
    <source>
        <dbReference type="ARBA" id="ARBA00005001"/>
    </source>
</evidence>
<evidence type="ECO:0000259" key="13">
    <source>
        <dbReference type="Pfam" id="PF13632"/>
    </source>
</evidence>
<keyword evidence="11 12" id="KW-0472">Membrane</keyword>
<dbReference type="InterPro" id="IPR050321">
    <property type="entry name" value="Glycosyltr_2/OpgH_subfam"/>
</dbReference>
<feature type="transmembrane region" description="Helical" evidence="12">
    <location>
        <begin position="391"/>
        <end position="410"/>
    </location>
</feature>
<dbReference type="NCBIfam" id="NF003958">
    <property type="entry name" value="PRK05454.2-1"/>
    <property type="match status" value="1"/>
</dbReference>
<sequence length="624" mass="69271">MTNFMPPPTPLAFPTQNLRAPYTDQNAPALPGSLATLWRIAAFIPAIVTTALLSMVFLNWFGTQGLSWIEIMLTSLISLSFFWISFSLSTATVGLINALCCRDKTPPAAKPGRPMDVALLVPIYNEQPWDVFGNATAMLEDLNRQNSAHRFSIFILSDTQNPAIAAQEEMAFARLRRDFGDQAAIYYRRRLKNTDRKSGNISDWIARWGGAYEAMLILDADSLMSASAITTLSDALSADASAGLIQSAPQVFGSTSLFGRAQQFSSVVYGALLSEGLAKWTDREGNYWGHNAIIRTKAFASCAGLPHLRSLRAENALIMSHDFVEASLLRRAGWGVRFMPQIKGSYEETPQTVIDYVLRDRRWCQGNLQHLRLLMSRGFHTVSRFHLLHGAISYLLSPIWFILLTFWALIGNGRDTSVLSYFSEDSPLMPTWPEMSAVNGFWVMIFMYSMLLAPKFMGMLTVHFVGYRVSQLGGLRRFLTSFLIELVISVAYAPVMMVQQMIAVLRSAIGIRDKWKPQRREAGQYGLLTLIKFHCLETVTGIALLTAMALGLVSLWLLPIAVSLAVAVPLSALSGLNLSRSRLLRDQLGTPEVFDTPEVIKSALNHRAVMKKVLTSPADQIAAE</sequence>
<name>A0A3B0RX17_9ZZZZ</name>
<dbReference type="GO" id="GO:0005886">
    <property type="term" value="C:plasma membrane"/>
    <property type="evidence" value="ECO:0007669"/>
    <property type="project" value="UniProtKB-SubCell"/>
</dbReference>
<evidence type="ECO:0000256" key="11">
    <source>
        <dbReference type="ARBA" id="ARBA00023136"/>
    </source>
</evidence>
<feature type="transmembrane region" description="Helical" evidence="12">
    <location>
        <begin position="40"/>
        <end position="61"/>
    </location>
</feature>
<dbReference type="Gene3D" id="3.90.550.10">
    <property type="entry name" value="Spore Coat Polysaccharide Biosynthesis Protein SpsA, Chain A"/>
    <property type="match status" value="1"/>
</dbReference>
<feature type="transmembrane region" description="Helical" evidence="12">
    <location>
        <begin position="525"/>
        <end position="550"/>
    </location>
</feature>
<feature type="transmembrane region" description="Helical" evidence="12">
    <location>
        <begin position="441"/>
        <end position="466"/>
    </location>
</feature>
<dbReference type="EMBL" id="UOEG01000017">
    <property type="protein sequence ID" value="VAV87905.1"/>
    <property type="molecule type" value="Genomic_DNA"/>
</dbReference>
<evidence type="ECO:0000256" key="8">
    <source>
        <dbReference type="ARBA" id="ARBA00022679"/>
    </source>
</evidence>
<evidence type="ECO:0000256" key="10">
    <source>
        <dbReference type="ARBA" id="ARBA00022989"/>
    </source>
</evidence>
<dbReference type="Pfam" id="PF13632">
    <property type="entry name" value="Glyco_trans_2_3"/>
    <property type="match status" value="1"/>
</dbReference>